<evidence type="ECO:0000313" key="1">
    <source>
        <dbReference type="EMBL" id="GEU71069.1"/>
    </source>
</evidence>
<accession>A0A6L2MC28</accession>
<gene>
    <name evidence="1" type="ORF">Tci_043047</name>
</gene>
<protein>
    <submittedName>
        <fullName evidence="1">Uncharacterized protein</fullName>
    </submittedName>
</protein>
<dbReference type="EMBL" id="BKCJ010006235">
    <property type="protein sequence ID" value="GEU71069.1"/>
    <property type="molecule type" value="Genomic_DNA"/>
</dbReference>
<reference evidence="1" key="1">
    <citation type="journal article" date="2019" name="Sci. Rep.">
        <title>Draft genome of Tanacetum cinerariifolium, the natural source of mosquito coil.</title>
        <authorList>
            <person name="Yamashiro T."/>
            <person name="Shiraishi A."/>
            <person name="Satake H."/>
            <person name="Nakayama K."/>
        </authorList>
    </citation>
    <scope>NUCLEOTIDE SEQUENCE</scope>
</reference>
<name>A0A6L2MC28_TANCI</name>
<dbReference type="AlphaFoldDB" id="A0A6L2MC28"/>
<comment type="caution">
    <text evidence="1">The sequence shown here is derived from an EMBL/GenBank/DDBJ whole genome shotgun (WGS) entry which is preliminary data.</text>
</comment>
<organism evidence="1">
    <name type="scientific">Tanacetum cinerariifolium</name>
    <name type="common">Dalmatian daisy</name>
    <name type="synonym">Chrysanthemum cinerariifolium</name>
    <dbReference type="NCBI Taxonomy" id="118510"/>
    <lineage>
        <taxon>Eukaryota</taxon>
        <taxon>Viridiplantae</taxon>
        <taxon>Streptophyta</taxon>
        <taxon>Embryophyta</taxon>
        <taxon>Tracheophyta</taxon>
        <taxon>Spermatophyta</taxon>
        <taxon>Magnoliopsida</taxon>
        <taxon>eudicotyledons</taxon>
        <taxon>Gunneridae</taxon>
        <taxon>Pentapetalae</taxon>
        <taxon>asterids</taxon>
        <taxon>campanulids</taxon>
        <taxon>Asterales</taxon>
        <taxon>Asteraceae</taxon>
        <taxon>Asteroideae</taxon>
        <taxon>Anthemideae</taxon>
        <taxon>Anthemidinae</taxon>
        <taxon>Tanacetum</taxon>
    </lineage>
</organism>
<sequence>MVDLSLLKELGVVTDSSAARPYANMILSLLFRYRGAHRIDNDIYTTVDACLNACELWKAIKRSQHAATKNKGKKIINSSPPIYDQEPTMFVEDDEMLKDKEIHKLMSLIPLSFKKIYKPTNNNIKTSLNTSRANQDNTLRINRGTTYDNQIVGHVAEARENVAKECHKPKCEKDATYHKEKMLLCNQEEVVIQLSAKQADWRVDIV</sequence>
<proteinExistence type="predicted"/>